<feature type="transmembrane region" description="Helical" evidence="1">
    <location>
        <begin position="54"/>
        <end position="74"/>
    </location>
</feature>
<keyword evidence="1" id="KW-0812">Transmembrane</keyword>
<keyword evidence="1" id="KW-1133">Transmembrane helix</keyword>
<dbReference type="InterPro" id="IPR010406">
    <property type="entry name" value="DUF1003"/>
</dbReference>
<evidence type="ECO:0000313" key="2">
    <source>
        <dbReference type="EMBL" id="CAA2102475.1"/>
    </source>
</evidence>
<name>A0A679J6Z2_VARPD</name>
<protein>
    <recommendedName>
        <fullName evidence="3">DUF1003 domain-containing protein</fullName>
    </recommendedName>
</protein>
<reference evidence="2" key="1">
    <citation type="submission" date="2019-12" db="EMBL/GenBank/DDBJ databases">
        <authorList>
            <person name="Cremers G."/>
        </authorList>
    </citation>
    <scope>NUCLEOTIDE SEQUENCE</scope>
    <source>
        <strain evidence="2">Vvax</strain>
    </source>
</reference>
<feature type="transmembrane region" description="Helical" evidence="1">
    <location>
        <begin position="86"/>
        <end position="107"/>
    </location>
</feature>
<dbReference type="AlphaFoldDB" id="A0A679J6Z2"/>
<organism evidence="2">
    <name type="scientific">Variovorax paradoxus</name>
    <dbReference type="NCBI Taxonomy" id="34073"/>
    <lineage>
        <taxon>Bacteria</taxon>
        <taxon>Pseudomonadati</taxon>
        <taxon>Pseudomonadota</taxon>
        <taxon>Betaproteobacteria</taxon>
        <taxon>Burkholderiales</taxon>
        <taxon>Comamonadaceae</taxon>
        <taxon>Variovorax</taxon>
    </lineage>
</organism>
<dbReference type="EMBL" id="LR743507">
    <property type="protein sequence ID" value="CAA2102475.1"/>
    <property type="molecule type" value="Genomic_DNA"/>
</dbReference>
<gene>
    <name evidence="2" type="ORF">VVAX_01774</name>
</gene>
<dbReference type="Pfam" id="PF06210">
    <property type="entry name" value="DUF1003"/>
    <property type="match status" value="1"/>
</dbReference>
<proteinExistence type="predicted"/>
<dbReference type="PANTHER" id="PTHR41386:SF1">
    <property type="entry name" value="MEMBRANE PROTEIN"/>
    <property type="match status" value="1"/>
</dbReference>
<evidence type="ECO:0000256" key="1">
    <source>
        <dbReference type="SAM" id="Phobius"/>
    </source>
</evidence>
<evidence type="ECO:0008006" key="3">
    <source>
        <dbReference type="Google" id="ProtNLM"/>
    </source>
</evidence>
<dbReference type="PANTHER" id="PTHR41386">
    <property type="entry name" value="INTEGRAL MEMBRANE PROTEIN-RELATED"/>
    <property type="match status" value="1"/>
</dbReference>
<sequence length="184" mass="21314">MEMSTQTSRTKPHGKHPSIEELTHRNIEAILCLEESNRRSKPVLYRVVARMSRFCGTVAFLWWNLGFFALWIVLNQWVWQLDPYPFTFLLFLVSIEAIVLAIMILISQNMSDEENERRHHLDLQINLLNEREMTALLRLVTRMAEKMELPPDSHDEVKALAERTDPGKVLHQIVAAEAAHGKDG</sequence>
<keyword evidence="1" id="KW-0472">Membrane</keyword>
<accession>A0A679J6Z2</accession>